<dbReference type="SUPFAM" id="SSF56317">
    <property type="entry name" value="Carbon-nitrogen hydrolase"/>
    <property type="match status" value="1"/>
</dbReference>
<dbReference type="PANTHER" id="PTHR43674">
    <property type="entry name" value="NITRILASE C965.09-RELATED"/>
    <property type="match status" value="1"/>
</dbReference>
<evidence type="ECO:0000313" key="3">
    <source>
        <dbReference type="EMBL" id="AOZ96050.1"/>
    </source>
</evidence>
<dbReference type="Proteomes" id="UP000179284">
    <property type="component" value="Chromosome I"/>
</dbReference>
<proteinExistence type="predicted"/>
<dbReference type="KEGG" id="bhu:bhn_I1016"/>
<dbReference type="InterPro" id="IPR036526">
    <property type="entry name" value="C-N_Hydrolase_sf"/>
</dbReference>
<dbReference type="PANTHER" id="PTHR43674:SF16">
    <property type="entry name" value="CARBON-NITROGEN FAMILY, PUTATIVE (AFU_ORTHOLOGUE AFUA_5G02350)-RELATED"/>
    <property type="match status" value="1"/>
</dbReference>
<keyword evidence="1 3" id="KW-0378">Hydrolase</keyword>
<dbReference type="RefSeq" id="WP_071175771.1">
    <property type="nucleotide sequence ID" value="NZ_CP017831.1"/>
</dbReference>
<dbReference type="PROSITE" id="PS50263">
    <property type="entry name" value="CN_HYDROLASE"/>
    <property type="match status" value="1"/>
</dbReference>
<dbReference type="Gene3D" id="3.60.110.10">
    <property type="entry name" value="Carbon-nitrogen hydrolase"/>
    <property type="match status" value="1"/>
</dbReference>
<dbReference type="CDD" id="cd07197">
    <property type="entry name" value="nitrilase"/>
    <property type="match status" value="1"/>
</dbReference>
<name>A0A1D9P0G7_9FIRM</name>
<organism evidence="3 4">
    <name type="scientific">Butyrivibrio hungatei</name>
    <dbReference type="NCBI Taxonomy" id="185008"/>
    <lineage>
        <taxon>Bacteria</taxon>
        <taxon>Bacillati</taxon>
        <taxon>Bacillota</taxon>
        <taxon>Clostridia</taxon>
        <taxon>Lachnospirales</taxon>
        <taxon>Lachnospiraceae</taxon>
        <taxon>Butyrivibrio</taxon>
    </lineage>
</organism>
<dbReference type="GO" id="GO:0016811">
    <property type="term" value="F:hydrolase activity, acting on carbon-nitrogen (but not peptide) bonds, in linear amides"/>
    <property type="evidence" value="ECO:0007669"/>
    <property type="project" value="TreeGrafter"/>
</dbReference>
<protein>
    <submittedName>
        <fullName evidence="3">Carbon-nitrogen hydrolase</fullName>
    </submittedName>
</protein>
<dbReference type="EMBL" id="CP017831">
    <property type="protein sequence ID" value="AOZ96050.1"/>
    <property type="molecule type" value="Genomic_DNA"/>
</dbReference>
<evidence type="ECO:0000256" key="1">
    <source>
        <dbReference type="ARBA" id="ARBA00022801"/>
    </source>
</evidence>
<dbReference type="InterPro" id="IPR050345">
    <property type="entry name" value="Aliph_Amidase/BUP"/>
</dbReference>
<feature type="domain" description="CN hydrolase" evidence="2">
    <location>
        <begin position="1"/>
        <end position="237"/>
    </location>
</feature>
<accession>A0A1D9P0G7</accession>
<sequence>MRLAAYQFAVCGDIDHNLEIIKKAIVSASENKVDLIIFPECALTGYPPRDIAGSDRINVNVVSEAIQELQKLADELDIHIIVGTIDYVDSKYYNRAYLISPTKAKRWYDKRALYGWDEDNFALGDENGIYEIDGIKIGVRICFEVRFPEYFRELYRENTDLDIVLFYDVADKEDEIRYQMIRGHLITRAVENITPVLSVNAIHPYQTAPTCFINASGGVGKELDKNSEGMLIYDFEKQELNFGEIGRKRYSDQLSGSST</sequence>
<gene>
    <name evidence="3" type="ORF">bhn_I1016</name>
</gene>
<dbReference type="OrthoDB" id="9811121at2"/>
<dbReference type="Pfam" id="PF00795">
    <property type="entry name" value="CN_hydrolase"/>
    <property type="match status" value="1"/>
</dbReference>
<dbReference type="InterPro" id="IPR003010">
    <property type="entry name" value="C-N_Hydrolase"/>
</dbReference>
<keyword evidence="4" id="KW-1185">Reference proteome</keyword>
<evidence type="ECO:0000313" key="4">
    <source>
        <dbReference type="Proteomes" id="UP000179284"/>
    </source>
</evidence>
<dbReference type="AlphaFoldDB" id="A0A1D9P0G7"/>
<reference evidence="4" key="1">
    <citation type="submission" date="2016-10" db="EMBL/GenBank/DDBJ databases">
        <title>The complete genome sequence of the rumen bacterium Butyrivibrio hungatei MB2003.</title>
        <authorList>
            <person name="Palevich N."/>
            <person name="Kelly W.J."/>
            <person name="Leahy S.C."/>
            <person name="Altermann E."/>
            <person name="Rakonjac J."/>
            <person name="Attwood G.T."/>
        </authorList>
    </citation>
    <scope>NUCLEOTIDE SEQUENCE [LARGE SCALE GENOMIC DNA]</scope>
    <source>
        <strain evidence="4">MB2003</strain>
    </source>
</reference>
<evidence type="ECO:0000259" key="2">
    <source>
        <dbReference type="PROSITE" id="PS50263"/>
    </source>
</evidence>